<evidence type="ECO:0000313" key="6">
    <source>
        <dbReference type="EMBL" id="GAA3703867.1"/>
    </source>
</evidence>
<dbReference type="InterPro" id="IPR050438">
    <property type="entry name" value="LMW_PTPase"/>
</dbReference>
<evidence type="ECO:0000256" key="1">
    <source>
        <dbReference type="ARBA" id="ARBA00011063"/>
    </source>
</evidence>
<feature type="domain" description="Phosphotyrosine protein phosphatase I" evidence="5">
    <location>
        <begin position="12"/>
        <end position="158"/>
    </location>
</feature>
<dbReference type="EMBL" id="BAABDS010000010">
    <property type="protein sequence ID" value="GAA3703867.1"/>
    <property type="molecule type" value="Genomic_DNA"/>
</dbReference>
<dbReference type="CDD" id="cd16343">
    <property type="entry name" value="LMWPTP"/>
    <property type="match status" value="1"/>
</dbReference>
<evidence type="ECO:0000256" key="2">
    <source>
        <dbReference type="ARBA" id="ARBA00013064"/>
    </source>
</evidence>
<dbReference type="SMART" id="SM00226">
    <property type="entry name" value="LMWPc"/>
    <property type="match status" value="1"/>
</dbReference>
<keyword evidence="4" id="KW-0904">Protein phosphatase</keyword>
<name>A0ABP7DHR5_9GAMM</name>
<dbReference type="Gene3D" id="3.40.50.2300">
    <property type="match status" value="1"/>
</dbReference>
<keyword evidence="3" id="KW-0378">Hydrolase</keyword>
<proteinExistence type="inferred from homology"/>
<comment type="similarity">
    <text evidence="1">Belongs to the low molecular weight phosphotyrosine protein phosphatase family.</text>
</comment>
<protein>
    <recommendedName>
        <fullName evidence="2">protein-tyrosine-phosphatase</fullName>
        <ecNumber evidence="2">3.1.3.48</ecNumber>
    </recommendedName>
</protein>
<dbReference type="InterPro" id="IPR017867">
    <property type="entry name" value="Tyr_phospatase_low_mol_wt"/>
</dbReference>
<dbReference type="PANTHER" id="PTHR11717:SF7">
    <property type="entry name" value="LOW MOLECULAR WEIGHT PHOSPHOTYROSINE PROTEIN PHOSPHATASE"/>
    <property type="match status" value="1"/>
</dbReference>
<dbReference type="Proteomes" id="UP001501479">
    <property type="component" value="Unassembled WGS sequence"/>
</dbReference>
<evidence type="ECO:0000259" key="5">
    <source>
        <dbReference type="SMART" id="SM00226"/>
    </source>
</evidence>
<dbReference type="SUPFAM" id="SSF52788">
    <property type="entry name" value="Phosphotyrosine protein phosphatases I"/>
    <property type="match status" value="1"/>
</dbReference>
<dbReference type="EC" id="3.1.3.48" evidence="2"/>
<dbReference type="Pfam" id="PF01451">
    <property type="entry name" value="LMWPc"/>
    <property type="match status" value="1"/>
</dbReference>
<comment type="caution">
    <text evidence="6">The sequence shown here is derived from an EMBL/GenBank/DDBJ whole genome shotgun (WGS) entry which is preliminary data.</text>
</comment>
<evidence type="ECO:0000256" key="4">
    <source>
        <dbReference type="ARBA" id="ARBA00022912"/>
    </source>
</evidence>
<keyword evidence="7" id="KW-1185">Reference proteome</keyword>
<evidence type="ECO:0000256" key="3">
    <source>
        <dbReference type="ARBA" id="ARBA00022801"/>
    </source>
</evidence>
<sequence>MTDNHLKNNEKLSVLIVCMGNICRSPTAEAVLRQQALRAGIEITIDSAGTLGYHSGATPDSRARAAGERRGYDFSGIQARQVTVEDFASFDMILAADNSNMADLRLLCPPEHEHKLRLLLSFSPEAEQEVPDPYYGGEQGFERVLDLVESACTGLLARLSKD</sequence>
<dbReference type="PANTHER" id="PTHR11717">
    <property type="entry name" value="LOW MOLECULAR WEIGHT PROTEIN TYROSINE PHOSPHATASE"/>
    <property type="match status" value="1"/>
</dbReference>
<dbReference type="PRINTS" id="PR00719">
    <property type="entry name" value="LMWPTPASE"/>
</dbReference>
<reference evidence="7" key="1">
    <citation type="journal article" date="2019" name="Int. J. Syst. Evol. Microbiol.">
        <title>The Global Catalogue of Microorganisms (GCM) 10K type strain sequencing project: providing services to taxonomists for standard genome sequencing and annotation.</title>
        <authorList>
            <consortium name="The Broad Institute Genomics Platform"/>
            <consortium name="The Broad Institute Genome Sequencing Center for Infectious Disease"/>
            <person name="Wu L."/>
            <person name="Ma J."/>
        </authorList>
    </citation>
    <scope>NUCLEOTIDE SEQUENCE [LARGE SCALE GENOMIC DNA]</scope>
    <source>
        <strain evidence="7">JCM 17329</strain>
    </source>
</reference>
<gene>
    <name evidence="6" type="ORF">GCM10022421_08210</name>
</gene>
<dbReference type="InterPro" id="IPR036196">
    <property type="entry name" value="Ptyr_pPase_sf"/>
</dbReference>
<evidence type="ECO:0000313" key="7">
    <source>
        <dbReference type="Proteomes" id="UP001501479"/>
    </source>
</evidence>
<dbReference type="InterPro" id="IPR023485">
    <property type="entry name" value="Ptyr_pPase"/>
</dbReference>
<organism evidence="6 7">
    <name type="scientific">Oceanisphaera sediminis</name>
    <dbReference type="NCBI Taxonomy" id="981381"/>
    <lineage>
        <taxon>Bacteria</taxon>
        <taxon>Pseudomonadati</taxon>
        <taxon>Pseudomonadota</taxon>
        <taxon>Gammaproteobacteria</taxon>
        <taxon>Aeromonadales</taxon>
        <taxon>Aeromonadaceae</taxon>
        <taxon>Oceanisphaera</taxon>
    </lineage>
</organism>
<accession>A0ABP7DHR5</accession>